<dbReference type="AlphaFoldDB" id="V7ACX9"/>
<dbReference type="SMR" id="V7ACX9"/>
<feature type="region of interest" description="Disordered" evidence="1">
    <location>
        <begin position="159"/>
        <end position="184"/>
    </location>
</feature>
<dbReference type="OrthoDB" id="1419004at2759"/>
<evidence type="ECO:0000256" key="1">
    <source>
        <dbReference type="SAM" id="MobiDB-lite"/>
    </source>
</evidence>
<dbReference type="Proteomes" id="UP000000226">
    <property type="component" value="Chromosome 11"/>
</dbReference>
<feature type="compositionally biased region" description="Polar residues" evidence="1">
    <location>
        <begin position="48"/>
        <end position="70"/>
    </location>
</feature>
<dbReference type="PANTHER" id="PTHR38221:SF1">
    <property type="entry name" value="OVULE PROTEIN"/>
    <property type="match status" value="1"/>
</dbReference>
<gene>
    <name evidence="2" type="ORF">PHAVU_011G003700g</name>
</gene>
<dbReference type="PhylomeDB" id="V7ACX9"/>
<protein>
    <submittedName>
        <fullName evidence="2">Uncharacterized protein</fullName>
    </submittedName>
</protein>
<dbReference type="OMA" id="MPAKERC"/>
<feature type="compositionally biased region" description="Basic and acidic residues" evidence="1">
    <location>
        <begin position="223"/>
        <end position="241"/>
    </location>
</feature>
<sequence length="319" mass="34052">MANQMTDPYNFLFDHAHISSSQESLLRDLSLGEHSPHSSSDSAPHSNAIVTVSPPASQNPAPVTVSHTPPRNTPIPAFCDQPGVATEGDVSARTSRFVDFCKRSKAVGLGMGSGLGHSGVQLTREMDVDKPSRGARKDVSGGIRVGRFDLTVESPLKRPNLGIGSSRGSVRVQSQKGKERVGNLVSETEKVSNENICSAGNLSTLVGNSGLCESQNVACSGERSKSSLEDSGKKKQSDKESVLPAGLPPSTSGPSKNAEESGKCKVKINVFDVLKFLAECSNEKDDVLDEMSLLEVAQACGIEFPRPRWWPEGFEDFLV</sequence>
<proteinExistence type="predicted"/>
<evidence type="ECO:0000313" key="2">
    <source>
        <dbReference type="EMBL" id="ESW03314.1"/>
    </source>
</evidence>
<dbReference type="Gramene" id="ESW03314">
    <property type="protein sequence ID" value="ESW03314"/>
    <property type="gene ID" value="PHAVU_011G003700g"/>
</dbReference>
<name>V7ACX9_PHAVU</name>
<feature type="compositionally biased region" description="Polar residues" evidence="1">
    <location>
        <begin position="166"/>
        <end position="175"/>
    </location>
</feature>
<feature type="region of interest" description="Disordered" evidence="1">
    <location>
        <begin position="223"/>
        <end position="260"/>
    </location>
</feature>
<feature type="region of interest" description="Disordered" evidence="1">
    <location>
        <begin position="27"/>
        <end position="81"/>
    </location>
</feature>
<evidence type="ECO:0000313" key="3">
    <source>
        <dbReference type="Proteomes" id="UP000000226"/>
    </source>
</evidence>
<reference evidence="3" key="1">
    <citation type="journal article" date="2014" name="Nat. Genet.">
        <title>A reference genome for common bean and genome-wide analysis of dual domestications.</title>
        <authorList>
            <person name="Schmutz J."/>
            <person name="McClean P.E."/>
            <person name="Mamidi S."/>
            <person name="Wu G.A."/>
            <person name="Cannon S.B."/>
            <person name="Grimwood J."/>
            <person name="Jenkins J."/>
            <person name="Shu S."/>
            <person name="Song Q."/>
            <person name="Chavarro C."/>
            <person name="Torres-Torres M."/>
            <person name="Geffroy V."/>
            <person name="Moghaddam S.M."/>
            <person name="Gao D."/>
            <person name="Abernathy B."/>
            <person name="Barry K."/>
            <person name="Blair M."/>
            <person name="Brick M.A."/>
            <person name="Chovatia M."/>
            <person name="Gepts P."/>
            <person name="Goodstein D.M."/>
            <person name="Gonzales M."/>
            <person name="Hellsten U."/>
            <person name="Hyten D.L."/>
            <person name="Jia G."/>
            <person name="Kelly J.D."/>
            <person name="Kudrna D."/>
            <person name="Lee R."/>
            <person name="Richard M.M."/>
            <person name="Miklas P.N."/>
            <person name="Osorno J.M."/>
            <person name="Rodrigues J."/>
            <person name="Thareau V."/>
            <person name="Urrea C.A."/>
            <person name="Wang M."/>
            <person name="Yu Y."/>
            <person name="Zhang M."/>
            <person name="Wing R.A."/>
            <person name="Cregan P.B."/>
            <person name="Rokhsar D.S."/>
            <person name="Jackson S.A."/>
        </authorList>
    </citation>
    <scope>NUCLEOTIDE SEQUENCE [LARGE SCALE GENOMIC DNA]</scope>
    <source>
        <strain evidence="3">cv. G19833</strain>
    </source>
</reference>
<feature type="compositionally biased region" description="Low complexity" evidence="1">
    <location>
        <begin position="37"/>
        <end position="46"/>
    </location>
</feature>
<dbReference type="EMBL" id="CM002298">
    <property type="protein sequence ID" value="ESW03314.1"/>
    <property type="molecule type" value="Genomic_DNA"/>
</dbReference>
<dbReference type="PANTHER" id="PTHR38221">
    <property type="entry name" value="BNAA04G14260D PROTEIN"/>
    <property type="match status" value="1"/>
</dbReference>
<accession>V7ACX9</accession>
<keyword evidence="3" id="KW-1185">Reference proteome</keyword>
<organism evidence="2 3">
    <name type="scientific">Phaseolus vulgaris</name>
    <name type="common">Kidney bean</name>
    <name type="synonym">French bean</name>
    <dbReference type="NCBI Taxonomy" id="3885"/>
    <lineage>
        <taxon>Eukaryota</taxon>
        <taxon>Viridiplantae</taxon>
        <taxon>Streptophyta</taxon>
        <taxon>Embryophyta</taxon>
        <taxon>Tracheophyta</taxon>
        <taxon>Spermatophyta</taxon>
        <taxon>Magnoliopsida</taxon>
        <taxon>eudicotyledons</taxon>
        <taxon>Gunneridae</taxon>
        <taxon>Pentapetalae</taxon>
        <taxon>rosids</taxon>
        <taxon>fabids</taxon>
        <taxon>Fabales</taxon>
        <taxon>Fabaceae</taxon>
        <taxon>Papilionoideae</taxon>
        <taxon>50 kb inversion clade</taxon>
        <taxon>NPAAA clade</taxon>
        <taxon>indigoferoid/millettioid clade</taxon>
        <taxon>Phaseoleae</taxon>
        <taxon>Phaseolus</taxon>
    </lineage>
</organism>